<gene>
    <name evidence="2" type="ORF">OGAPHI_006984</name>
</gene>
<feature type="compositionally biased region" description="Polar residues" evidence="1">
    <location>
        <begin position="76"/>
        <end position="98"/>
    </location>
</feature>
<keyword evidence="3" id="KW-1185">Reference proteome</keyword>
<protein>
    <submittedName>
        <fullName evidence="2">Uncharacterized protein</fullName>
    </submittedName>
</protein>
<organism evidence="2 3">
    <name type="scientific">Ogataea philodendri</name>
    <dbReference type="NCBI Taxonomy" id="1378263"/>
    <lineage>
        <taxon>Eukaryota</taxon>
        <taxon>Fungi</taxon>
        <taxon>Dikarya</taxon>
        <taxon>Ascomycota</taxon>
        <taxon>Saccharomycotina</taxon>
        <taxon>Pichiomycetes</taxon>
        <taxon>Pichiales</taxon>
        <taxon>Pichiaceae</taxon>
        <taxon>Ogataea</taxon>
    </lineage>
</organism>
<evidence type="ECO:0000256" key="1">
    <source>
        <dbReference type="SAM" id="MobiDB-lite"/>
    </source>
</evidence>
<dbReference type="AlphaFoldDB" id="A0A9P8NU45"/>
<feature type="compositionally biased region" description="Low complexity" evidence="1">
    <location>
        <begin position="99"/>
        <end position="110"/>
    </location>
</feature>
<sequence length="816" mass="87009">MEAFPEDVDRWKPPTKLLRQQRLPKPLQYQDYVCEEPFSVKKKGYFALFILASSSQGPQPRSRPQTPHRHLLESLGPTSSSGPYHSVSSISSGPYHNVSSSLGLQSQPQLRPHRHRPQEPLGSTSFFGPFRNVSSTSSGPFRNASSSLGPRSRQQPRSPHPQGLLESTSSFDPFRSVSSTSFDLFRSASSSLGPLIQLRSQVHRHRLQESLESISFFGPYQNASSTSSGPYRSASRNLGPQPRHQSRPRHLRLLETLESTSSFGLCRSVSSISSGPYHNVSSSLGLQSRPRSELRRHHLLGSLESTSSSGPYRSVSSISFGLYQNASSSLDPQSLQRHQAPRPLGLLGLLGLLEPTSSFDPYRSVSIQVDRDLANVCDITKSTNKVDIFDLEFSPRGSMDWRSWVPGRSIVVSLGETGVKLEGSVDRNKRTLKVNSWRSSWGTDSSTDIMWVHVIRNWVISHSDRKGHLGSVLDIFVGRGDVNNQEDWLTVLVTVGVVLHEGDRELITLLECSQVGKRFSVHQCSSNSSSSFDIVVACLGNWQCHASQSKHKRCGLGVILGGGNDRSGGLIDVRGSLSRGASSCAGGWRGGSTSGWSSLGGTSGSTSSWSGLSSAGSSTGGRSARSGWNWSSGSSLASGNWAVGGVHGLSTVSGRGDGAQHVQGLGLVGARSSWSGGGCWSGLGSSSGFRALWAVGGVVGGRGGHVSVRLDGASCGWSSGLGSSAGSRGGCCVCWSRAGLSSSALSWSGLGRSGLSWSSGSWSGGSWSGLSWRSGGTFGSGGSLDLAVSDLTNELISLNESGKDRSEDNLRELHNE</sequence>
<feature type="region of interest" description="Disordered" evidence="1">
    <location>
        <begin position="583"/>
        <end position="624"/>
    </location>
</feature>
<feature type="compositionally biased region" description="Low complexity" evidence="1">
    <location>
        <begin position="145"/>
        <end position="162"/>
    </location>
</feature>
<accession>A0A9P8NU45</accession>
<feature type="compositionally biased region" description="Polar residues" evidence="1">
    <location>
        <begin position="225"/>
        <end position="238"/>
    </location>
</feature>
<proteinExistence type="predicted"/>
<reference evidence="2" key="2">
    <citation type="submission" date="2021-01" db="EMBL/GenBank/DDBJ databases">
        <authorList>
            <person name="Schikora-Tamarit M.A."/>
        </authorList>
    </citation>
    <scope>NUCLEOTIDE SEQUENCE</scope>
    <source>
        <strain evidence="2">CBS6075</strain>
    </source>
</reference>
<dbReference type="RefSeq" id="XP_046058101.1">
    <property type="nucleotide sequence ID" value="XM_046208329.1"/>
</dbReference>
<reference evidence="2" key="1">
    <citation type="journal article" date="2021" name="Open Biol.">
        <title>Shared evolutionary footprints suggest mitochondrial oxidative damage underlies multiple complex I losses in fungi.</title>
        <authorList>
            <person name="Schikora-Tamarit M.A."/>
            <person name="Marcet-Houben M."/>
            <person name="Nosek J."/>
            <person name="Gabaldon T."/>
        </authorList>
    </citation>
    <scope>NUCLEOTIDE SEQUENCE</scope>
    <source>
        <strain evidence="2">CBS6075</strain>
    </source>
</reference>
<evidence type="ECO:0000313" key="2">
    <source>
        <dbReference type="EMBL" id="KAH3660398.1"/>
    </source>
</evidence>
<name>A0A9P8NU45_9ASCO</name>
<comment type="caution">
    <text evidence="2">The sequence shown here is derived from an EMBL/GenBank/DDBJ whole genome shotgun (WGS) entry which is preliminary data.</text>
</comment>
<evidence type="ECO:0000313" key="3">
    <source>
        <dbReference type="Proteomes" id="UP000769157"/>
    </source>
</evidence>
<feature type="region of interest" description="Disordered" evidence="1">
    <location>
        <begin position="55"/>
        <end position="171"/>
    </location>
</feature>
<dbReference type="Proteomes" id="UP000769157">
    <property type="component" value="Unassembled WGS sequence"/>
</dbReference>
<dbReference type="GeneID" id="70238948"/>
<dbReference type="EMBL" id="JAEUBE010000504">
    <property type="protein sequence ID" value="KAH3660398.1"/>
    <property type="molecule type" value="Genomic_DNA"/>
</dbReference>
<feature type="region of interest" description="Disordered" evidence="1">
    <location>
        <begin position="225"/>
        <end position="248"/>
    </location>
</feature>
<feature type="compositionally biased region" description="Low complexity" evidence="1">
    <location>
        <begin position="55"/>
        <end position="65"/>
    </location>
</feature>
<feature type="compositionally biased region" description="Low complexity" evidence="1">
    <location>
        <begin position="594"/>
        <end position="624"/>
    </location>
</feature>
<feature type="compositionally biased region" description="Polar residues" evidence="1">
    <location>
        <begin position="121"/>
        <end position="144"/>
    </location>
</feature>
<feature type="region of interest" description="Disordered" evidence="1">
    <location>
        <begin position="1"/>
        <end position="22"/>
    </location>
</feature>